<keyword evidence="7" id="KW-1185">Reference proteome</keyword>
<keyword evidence="3" id="KW-0597">Phosphoprotein</keyword>
<name>A0ABY6BI62_9GAMM</name>
<protein>
    <submittedName>
        <fullName evidence="6">SDR family NAD(P)-dependent oxidoreductase</fullName>
    </submittedName>
</protein>
<dbReference type="InterPro" id="IPR049900">
    <property type="entry name" value="PKS_mFAS_DH"/>
</dbReference>
<evidence type="ECO:0000313" key="7">
    <source>
        <dbReference type="Proteomes" id="UP001064632"/>
    </source>
</evidence>
<dbReference type="InterPro" id="IPR013968">
    <property type="entry name" value="PKS_KR"/>
</dbReference>
<dbReference type="SMART" id="SM00826">
    <property type="entry name" value="PKS_DH"/>
    <property type="match status" value="1"/>
</dbReference>
<dbReference type="InterPro" id="IPR049552">
    <property type="entry name" value="PKS_DH_N"/>
</dbReference>
<dbReference type="SUPFAM" id="SSF54637">
    <property type="entry name" value="Thioesterase/thiol ester dehydrase-isomerase"/>
    <property type="match status" value="2"/>
</dbReference>
<feature type="active site" description="Proton donor; for dehydratase activity" evidence="4">
    <location>
        <position position="678"/>
    </location>
</feature>
<sequence>MRGFELTLQPESLQVSDVSLLRQFDGATVFIARDEADAAVGDAIAEHLQGHGAQVIAGDHAALRSRPARSIQHLITVLPRRPADGVANHDSLAPVVERLSDIAVVSAEQGCASVSIVQSGALATLGRGDVGVTGIAQGCARAFAASLHLERPTAKIRVLDIEEAMAPVDVAIRVAAELAVDGGYVASFHDGESGRHIGRMAVVSAAAMPPRDIPWNGDDVVIVTGGGKGITAECALAFARQTRVRTVLVGSTTTDQALRSGSEIAATLERFRNAGLTARYYACDIADAGAVSELVRQVETEVGPVSGFVHGAGVNKPRRAEQVNAAQAMAEIAPKLLGALNFVAALDASPLKLIVGLGSIIGLTGMPGNAWYAFSNEALDLVLQQHRARHPSVDVVTVAYSVWAEVGMGAKLGSTDKLAKMGIDAIPKDQGVDYFLACALRRQPASQIVVASRLGGLDTWPIARDLAPLHRDRRFVEEVIAHEPGVELVCRTRLSIDSDLYLKDHYYRGVYLFPTVFGLEAMAQLAGAVLDRANLSAVSLENVSLERPIVVNGGAGERIELHALVLDRTDDAQPLKVRVGIRTEQTGFKRDHFAGTVVFAPPSHDAGIPSLASRSAEPVPMLDPMIDLYGGLLFQGAVFQRIEQVFEMGWGGSFTAVRRGAESTYFHADLPSRLHLGDPSFRDALLQTAQLSEKGQYLPVHIDTLHLHDLEQSNRGTMRVANTITGRRSDELLCDVHACTEDGQVIESLLGYRLKRTVANDSAPTPDDWVDPSERDARLLDDALSQHSGALKIAVPKFSLAFVPGLSQMEKGRRHLSELPLFLEAIHRVAPDLGDQLDALEIQWSASGKPSVVGFPADDLNVSLSHDLSHCLSVCGFGAQGCDIESVDQRSAEQWRALLGDKREGILAALNHRGDTLDDAGTRIWCAVESAQKALGKAAVDLEILRSAGDAILWRASAAGEAEGVEVLTFPVVLTRPRRKMVGIVVKPATVTPPPGNAALPAVLAALDRGADDVGVTAFITQGPQGQTQTCHRFRVPFKEVTSRRRRLNFPVFADWMGMIRELAITGIAVDLVPDFASGRWGMVTNHSNISIVGDANCLDLIEGRLWISRVYGAANSSIDMHFDWVRIDDSGAEHPVASANMATTWVEITGHGTVELKPLPDYLSRFAHGYLPKEPFGDPLKRNGAPTHGLALKGALYRAPAAPKIEPELARHVFATSMEESNLVGNIYFSNYYHWQGRLLDRFLFGLSSDYFRAGVATSDLHCIDTRIEHLREAMPFDDIEVVMGLEGLFENGVRLHFDFYRVGAGGDRAKLAFGVSDFAWVVDADNAAGALTAPLPDWLKSALLQRAGRLASLAAG</sequence>
<gene>
    <name evidence="6" type="ORF">N4264_07440</name>
</gene>
<feature type="domain" description="PKS/mFAS DH" evidence="5">
    <location>
        <begin position="473"/>
        <end position="763"/>
    </location>
</feature>
<evidence type="ECO:0000313" key="6">
    <source>
        <dbReference type="EMBL" id="UXI69474.1"/>
    </source>
</evidence>
<dbReference type="Pfam" id="PF08659">
    <property type="entry name" value="KR"/>
    <property type="match status" value="1"/>
</dbReference>
<dbReference type="InterPro" id="IPR049551">
    <property type="entry name" value="PKS_DH_C"/>
</dbReference>
<dbReference type="Pfam" id="PF14765">
    <property type="entry name" value="PS-DH"/>
    <property type="match status" value="1"/>
</dbReference>
<dbReference type="InterPro" id="IPR042104">
    <property type="entry name" value="PKS_dehydratase_sf"/>
</dbReference>
<evidence type="ECO:0000259" key="5">
    <source>
        <dbReference type="PROSITE" id="PS52019"/>
    </source>
</evidence>
<feature type="region of interest" description="C-terminal hotdog fold" evidence="4">
    <location>
        <begin position="616"/>
        <end position="763"/>
    </location>
</feature>
<proteinExistence type="inferred from homology"/>
<feature type="region of interest" description="N-terminal hotdog fold" evidence="4">
    <location>
        <begin position="473"/>
        <end position="604"/>
    </location>
</feature>
<dbReference type="Proteomes" id="UP001064632">
    <property type="component" value="Chromosome"/>
</dbReference>
<dbReference type="Pfam" id="PF21089">
    <property type="entry name" value="PKS_DH_N"/>
    <property type="match status" value="1"/>
</dbReference>
<dbReference type="Gene3D" id="3.40.50.720">
    <property type="entry name" value="NAD(P)-binding Rossmann-like Domain"/>
    <property type="match status" value="1"/>
</dbReference>
<organism evidence="6 7">
    <name type="scientific">Tahibacter amnicola</name>
    <dbReference type="NCBI Taxonomy" id="2976241"/>
    <lineage>
        <taxon>Bacteria</taxon>
        <taxon>Pseudomonadati</taxon>
        <taxon>Pseudomonadota</taxon>
        <taxon>Gammaproteobacteria</taxon>
        <taxon>Lysobacterales</taxon>
        <taxon>Rhodanobacteraceae</taxon>
        <taxon>Tahibacter</taxon>
    </lineage>
</organism>
<dbReference type="PANTHER" id="PTHR43775">
    <property type="entry name" value="FATTY ACID SYNTHASE"/>
    <property type="match status" value="1"/>
</dbReference>
<dbReference type="InterPro" id="IPR020807">
    <property type="entry name" value="PKS_DH"/>
</dbReference>
<evidence type="ECO:0000256" key="3">
    <source>
        <dbReference type="ARBA" id="ARBA00022553"/>
    </source>
</evidence>
<keyword evidence="2" id="KW-0596">Phosphopantetheine</keyword>
<reference evidence="6" key="1">
    <citation type="submission" date="2022-09" db="EMBL/GenBank/DDBJ databases">
        <title>Tahibacter sp. nov., isolated from a fresh water.</title>
        <authorList>
            <person name="Baek J.H."/>
            <person name="Lee J.K."/>
            <person name="Kim J.M."/>
            <person name="Jeon C.O."/>
        </authorList>
    </citation>
    <scope>NUCLEOTIDE SEQUENCE</scope>
    <source>
        <strain evidence="6">W38</strain>
    </source>
</reference>
<dbReference type="EMBL" id="CP104694">
    <property type="protein sequence ID" value="UXI69474.1"/>
    <property type="molecule type" value="Genomic_DNA"/>
</dbReference>
<dbReference type="SMART" id="SM00822">
    <property type="entry name" value="PKS_KR"/>
    <property type="match status" value="1"/>
</dbReference>
<dbReference type="PANTHER" id="PTHR43775:SF37">
    <property type="entry name" value="SI:DKEY-61P9.11"/>
    <property type="match status" value="1"/>
</dbReference>
<dbReference type="Gene3D" id="3.10.129.10">
    <property type="entry name" value="Hotdog Thioesterase"/>
    <property type="match status" value="2"/>
</dbReference>
<dbReference type="RefSeq" id="WP_261696429.1">
    <property type="nucleotide sequence ID" value="NZ_CP104694.1"/>
</dbReference>
<dbReference type="InterPro" id="IPR036291">
    <property type="entry name" value="NAD(P)-bd_dom_sf"/>
</dbReference>
<evidence type="ECO:0000256" key="2">
    <source>
        <dbReference type="ARBA" id="ARBA00022450"/>
    </source>
</evidence>
<dbReference type="SUPFAM" id="SSF51735">
    <property type="entry name" value="NAD(P)-binding Rossmann-fold domains"/>
    <property type="match status" value="2"/>
</dbReference>
<feature type="active site" description="Proton acceptor; for dehydratase activity" evidence="4">
    <location>
        <position position="505"/>
    </location>
</feature>
<dbReference type="InterPro" id="IPR057326">
    <property type="entry name" value="KR_dom"/>
</dbReference>
<accession>A0ABY6BI62</accession>
<dbReference type="InterPro" id="IPR050091">
    <property type="entry name" value="PKS_NRPS_Biosynth_Enz"/>
</dbReference>
<evidence type="ECO:0000256" key="1">
    <source>
        <dbReference type="ARBA" id="ARBA00006484"/>
    </source>
</evidence>
<evidence type="ECO:0000256" key="4">
    <source>
        <dbReference type="PROSITE-ProRule" id="PRU01363"/>
    </source>
</evidence>
<dbReference type="InterPro" id="IPR029069">
    <property type="entry name" value="HotDog_dom_sf"/>
</dbReference>
<comment type="similarity">
    <text evidence="1">Belongs to the short-chain dehydrogenases/reductases (SDR) family.</text>
</comment>
<dbReference type="Gene3D" id="3.10.129.110">
    <property type="entry name" value="Polyketide synthase dehydratase"/>
    <property type="match status" value="1"/>
</dbReference>
<dbReference type="PROSITE" id="PS52019">
    <property type="entry name" value="PKS_MFAS_DH"/>
    <property type="match status" value="1"/>
</dbReference>